<reference evidence="10" key="1">
    <citation type="submission" date="2021-02" db="EMBL/GenBank/DDBJ databases">
        <title>Infant gut strain persistence is associated with maternal origin, phylogeny, and functional potential including surface adhesion and iron acquisition.</title>
        <authorList>
            <person name="Lou Y.C."/>
        </authorList>
    </citation>
    <scope>NUCLEOTIDE SEQUENCE</scope>
    <source>
        <strain evidence="10">L1_008_092G1_dasL1_008_092G1_concoct_16</strain>
    </source>
</reference>
<dbReference type="InterPro" id="IPR004841">
    <property type="entry name" value="AA-permease/SLC12A_dom"/>
</dbReference>
<organism evidence="10 11">
    <name type="scientific">Rothia mucilaginosa</name>
    <dbReference type="NCBI Taxonomy" id="43675"/>
    <lineage>
        <taxon>Bacteria</taxon>
        <taxon>Bacillati</taxon>
        <taxon>Actinomycetota</taxon>
        <taxon>Actinomycetes</taxon>
        <taxon>Micrococcales</taxon>
        <taxon>Micrococcaceae</taxon>
        <taxon>Rothia</taxon>
    </lineage>
</organism>
<evidence type="ECO:0000256" key="5">
    <source>
        <dbReference type="ARBA" id="ARBA00022970"/>
    </source>
</evidence>
<keyword evidence="4 8" id="KW-0812">Transmembrane</keyword>
<comment type="caution">
    <text evidence="10">The sequence shown here is derived from an EMBL/GenBank/DDBJ whole genome shotgun (WGS) entry which is preliminary data.</text>
</comment>
<keyword evidence="6 8" id="KW-1133">Transmembrane helix</keyword>
<feature type="transmembrane region" description="Helical" evidence="8">
    <location>
        <begin position="437"/>
        <end position="457"/>
    </location>
</feature>
<dbReference type="PANTHER" id="PTHR43495:SF5">
    <property type="entry name" value="GAMMA-AMINOBUTYRIC ACID PERMEASE"/>
    <property type="match status" value="1"/>
</dbReference>
<feature type="transmembrane region" description="Helical" evidence="8">
    <location>
        <begin position="103"/>
        <end position="128"/>
    </location>
</feature>
<evidence type="ECO:0000259" key="9">
    <source>
        <dbReference type="Pfam" id="PF00324"/>
    </source>
</evidence>
<protein>
    <submittedName>
        <fullName evidence="10">Amino acid permease</fullName>
    </submittedName>
</protein>
<feature type="transmembrane region" description="Helical" evidence="8">
    <location>
        <begin position="208"/>
        <end position="227"/>
    </location>
</feature>
<dbReference type="AlphaFoldDB" id="A0A943TBL0"/>
<keyword evidence="7 8" id="KW-0472">Membrane</keyword>
<dbReference type="RefSeq" id="WP_303948247.1">
    <property type="nucleotide sequence ID" value="NZ_JAGZXI010000005.1"/>
</dbReference>
<feature type="transmembrane region" description="Helical" evidence="8">
    <location>
        <begin position="369"/>
        <end position="392"/>
    </location>
</feature>
<feature type="transmembrane region" description="Helical" evidence="8">
    <location>
        <begin position="167"/>
        <end position="188"/>
    </location>
</feature>
<sequence>MSTLRENTSEQSKGDSLSRSLSHGQLTMIAMGLALGTGLFLGSSSAIKIAGPGAIISYAIGSMIAAIIAACAGEMSVRHPVQGGFGTIASRYLNPFSGYITRWAYWACTVPLAGAELVAVGHYVAFWFPQVPLWASVTFFGVLILVLNLVSVKSFGALEFLLSSIKVSAVIVFMVIGLLLVFVGLPNHGAAGVQNLVSEGGFLPNGPMSIWISMAVVMFSFGGVEMISLSAAEAKDPARSVASSVKAMIWRLSTFYVVSMAIILCLVPWQTAAQNSDLTESPFVLVFSEMGIPFAADIMNFVVLVAALSGANASLYAATRLMHALGADKMAPSVAARTTSRGVPMAALLISFTGVVVATVMAVAKIGNIFALLMALVTLCILIVWIMILLTYQAYKKDQGNASSFTVLGGRLTAGLALVGVVGTLVALFMLDGSGVQESIMVGVVFFVLISAGYVVASRRLGGFKRPDLDAMHEAEELQARSAES</sequence>
<feature type="transmembrane region" description="Helical" evidence="8">
    <location>
        <begin position="412"/>
        <end position="431"/>
    </location>
</feature>
<evidence type="ECO:0000256" key="8">
    <source>
        <dbReference type="SAM" id="Phobius"/>
    </source>
</evidence>
<dbReference type="Pfam" id="PF00324">
    <property type="entry name" value="AA_permease"/>
    <property type="match status" value="1"/>
</dbReference>
<keyword evidence="5" id="KW-0029">Amino-acid transport</keyword>
<comment type="subcellular location">
    <subcellularLocation>
        <location evidence="1">Membrane</location>
        <topology evidence="1">Multi-pass membrane protein</topology>
    </subcellularLocation>
</comment>
<feature type="transmembrane region" description="Helical" evidence="8">
    <location>
        <begin position="298"/>
        <end position="322"/>
    </location>
</feature>
<feature type="transmembrane region" description="Helical" evidence="8">
    <location>
        <begin position="49"/>
        <end position="72"/>
    </location>
</feature>
<evidence type="ECO:0000256" key="3">
    <source>
        <dbReference type="ARBA" id="ARBA00022448"/>
    </source>
</evidence>
<dbReference type="GO" id="GO:0006865">
    <property type="term" value="P:amino acid transport"/>
    <property type="evidence" value="ECO:0007669"/>
    <property type="project" value="UniProtKB-KW"/>
</dbReference>
<feature type="domain" description="Amino acid permease/ SLC12A" evidence="9">
    <location>
        <begin position="26"/>
        <end position="433"/>
    </location>
</feature>
<evidence type="ECO:0000313" key="11">
    <source>
        <dbReference type="Proteomes" id="UP000739069"/>
    </source>
</evidence>
<feature type="transmembrane region" description="Helical" evidence="8">
    <location>
        <begin position="134"/>
        <end position="155"/>
    </location>
</feature>
<feature type="transmembrane region" description="Helical" evidence="8">
    <location>
        <begin position="21"/>
        <end position="43"/>
    </location>
</feature>
<dbReference type="PANTHER" id="PTHR43495">
    <property type="entry name" value="GABA PERMEASE"/>
    <property type="match status" value="1"/>
</dbReference>
<dbReference type="Proteomes" id="UP000739069">
    <property type="component" value="Unassembled WGS sequence"/>
</dbReference>
<feature type="transmembrane region" description="Helical" evidence="8">
    <location>
        <begin position="248"/>
        <end position="269"/>
    </location>
</feature>
<dbReference type="PIRSF" id="PIRSF006060">
    <property type="entry name" value="AA_transporter"/>
    <property type="match status" value="1"/>
</dbReference>
<keyword evidence="3" id="KW-0813">Transport</keyword>
<gene>
    <name evidence="10" type="ORF">KH265_04520</name>
</gene>
<dbReference type="FunFam" id="1.20.1740.10:FF:000001">
    <property type="entry name" value="Amino acid permease"/>
    <property type="match status" value="1"/>
</dbReference>
<evidence type="ECO:0000256" key="4">
    <source>
        <dbReference type="ARBA" id="ARBA00022692"/>
    </source>
</evidence>
<evidence type="ECO:0000256" key="2">
    <source>
        <dbReference type="ARBA" id="ARBA00008583"/>
    </source>
</evidence>
<proteinExistence type="inferred from homology"/>
<name>A0A943TBL0_9MICC</name>
<evidence type="ECO:0000256" key="6">
    <source>
        <dbReference type="ARBA" id="ARBA00022989"/>
    </source>
</evidence>
<dbReference type="EMBL" id="JAGZXI010000005">
    <property type="protein sequence ID" value="MBS6634907.1"/>
    <property type="molecule type" value="Genomic_DNA"/>
</dbReference>
<dbReference type="Gene3D" id="1.20.1740.10">
    <property type="entry name" value="Amino acid/polyamine transporter I"/>
    <property type="match status" value="1"/>
</dbReference>
<comment type="similarity">
    <text evidence="2">Belongs to the amino acid-polyamine-organocation (APC) superfamily. Amino acid transporter (AAT) (TC 2.A.3.1) family.</text>
</comment>
<feature type="transmembrane region" description="Helical" evidence="8">
    <location>
        <begin position="343"/>
        <end position="363"/>
    </location>
</feature>
<evidence type="ECO:0000256" key="7">
    <source>
        <dbReference type="ARBA" id="ARBA00023136"/>
    </source>
</evidence>
<dbReference type="GO" id="GO:0016020">
    <property type="term" value="C:membrane"/>
    <property type="evidence" value="ECO:0007669"/>
    <property type="project" value="UniProtKB-SubCell"/>
</dbReference>
<evidence type="ECO:0000256" key="1">
    <source>
        <dbReference type="ARBA" id="ARBA00004141"/>
    </source>
</evidence>
<dbReference type="GO" id="GO:0055085">
    <property type="term" value="P:transmembrane transport"/>
    <property type="evidence" value="ECO:0007669"/>
    <property type="project" value="InterPro"/>
</dbReference>
<evidence type="ECO:0000313" key="10">
    <source>
        <dbReference type="EMBL" id="MBS6634907.1"/>
    </source>
</evidence>
<accession>A0A943TBL0</accession>